<comment type="similarity">
    <text evidence="4">Belongs to the HSF family.</text>
</comment>
<dbReference type="EMBL" id="HBGY01011074">
    <property type="protein sequence ID" value="CAD9569856.1"/>
    <property type="molecule type" value="Transcribed_RNA"/>
</dbReference>
<reference evidence="7" key="1">
    <citation type="submission" date="2021-01" db="EMBL/GenBank/DDBJ databases">
        <authorList>
            <person name="Corre E."/>
            <person name="Pelletier E."/>
            <person name="Niang G."/>
            <person name="Scheremetjew M."/>
            <person name="Finn R."/>
            <person name="Kale V."/>
            <person name="Holt S."/>
            <person name="Cochrane G."/>
            <person name="Meng A."/>
            <person name="Brown T."/>
            <person name="Cohen L."/>
        </authorList>
    </citation>
    <scope>NUCLEOTIDE SEQUENCE</scope>
    <source>
        <strain evidence="7">B650</strain>
    </source>
</reference>
<protein>
    <recommendedName>
        <fullName evidence="6">HSF-type DNA-binding domain-containing protein</fullName>
    </recommendedName>
</protein>
<feature type="compositionally biased region" description="Basic and acidic residues" evidence="5">
    <location>
        <begin position="30"/>
        <end position="43"/>
    </location>
</feature>
<dbReference type="AlphaFoldDB" id="A0A7S2K903"/>
<feature type="compositionally biased region" description="Basic and acidic residues" evidence="5">
    <location>
        <begin position="11"/>
        <end position="22"/>
    </location>
</feature>
<evidence type="ECO:0000259" key="6">
    <source>
        <dbReference type="SMART" id="SM00415"/>
    </source>
</evidence>
<dbReference type="Gene3D" id="1.10.10.10">
    <property type="entry name" value="Winged helix-like DNA-binding domain superfamily/Winged helix DNA-binding domain"/>
    <property type="match status" value="1"/>
</dbReference>
<dbReference type="InterPro" id="IPR036388">
    <property type="entry name" value="WH-like_DNA-bd_sf"/>
</dbReference>
<dbReference type="FunFam" id="1.10.10.10:FF:000479">
    <property type="entry name" value="Predicted protein"/>
    <property type="match status" value="1"/>
</dbReference>
<dbReference type="SMART" id="SM00415">
    <property type="entry name" value="HSF"/>
    <property type="match status" value="1"/>
</dbReference>
<dbReference type="PRINTS" id="PR00056">
    <property type="entry name" value="HSFDOMAIN"/>
</dbReference>
<sequence>MSSDHNTGGLLEKHPLDCEGHSTRPAGSGNEKEDGTHNSDRSRGGGVNNADVRARALPMDSSNRGSAIPLSINVPVEAVNVNVVQSALDNLGHAEKIPAGLSAHARAVYEGGNISPPDDAEQVKLQGHVVATSKSRCYRDYSQVANADPFRPLLAPNKHLTFPLKMHIMLSHTEFEDIVSWLPHGRAWRILKTKAFSEKVLPLLFRECKYSSFIRQVNGWGFQRLTQGVDRNSYFHELFLRGLPHLTKHMNRPSLSEKVKFDPDDEPDFYKISEKYPLPANLPEQRLGKSFGAATAAAASGPSSHDAKAAASLGPIPGDAEDSKVPAYALTNGAVPGLSHINAGLDASIGNLSGLQGLQGLKNASDTFGLRSVGVEQPSRILPVGNRYGTLSQEMMHGLQGTVGGIGIDAHDPQAMLLQRVLLQDQLLRQARFERSQLERAVLLNLALAGGNGGGNADTSVLANSGVAPASGATSAYAGLGGAVVGRDNPDLSVLNPGLLQALQQHQLIQQTQSMNVGGLLNGVPHADNSFSMSTLADVSRQQQIQGLSTQGLFDAGTAFGSRSLVGDQLSQINQLQGSVLPSIGGANGHLMQRGSSELGQGAGSNPYLSLQSLQQYPPQHGNNKPPL</sequence>
<feature type="region of interest" description="Disordered" evidence="5">
    <location>
        <begin position="587"/>
        <end position="609"/>
    </location>
</feature>
<evidence type="ECO:0000256" key="1">
    <source>
        <dbReference type="ARBA" id="ARBA00004123"/>
    </source>
</evidence>
<evidence type="ECO:0000313" key="7">
    <source>
        <dbReference type="EMBL" id="CAD9569856.1"/>
    </source>
</evidence>
<organism evidence="7">
    <name type="scientific">Leptocylindrus danicus</name>
    <dbReference type="NCBI Taxonomy" id="163516"/>
    <lineage>
        <taxon>Eukaryota</taxon>
        <taxon>Sar</taxon>
        <taxon>Stramenopiles</taxon>
        <taxon>Ochrophyta</taxon>
        <taxon>Bacillariophyta</taxon>
        <taxon>Coscinodiscophyceae</taxon>
        <taxon>Chaetocerotophycidae</taxon>
        <taxon>Leptocylindrales</taxon>
        <taxon>Leptocylindraceae</taxon>
        <taxon>Leptocylindrus</taxon>
    </lineage>
</organism>
<keyword evidence="2" id="KW-0238">DNA-binding</keyword>
<gene>
    <name evidence="7" type="ORF">LDAN0321_LOCUS7015</name>
</gene>
<evidence type="ECO:0000256" key="3">
    <source>
        <dbReference type="ARBA" id="ARBA00023242"/>
    </source>
</evidence>
<keyword evidence="3" id="KW-0539">Nucleus</keyword>
<evidence type="ECO:0000256" key="5">
    <source>
        <dbReference type="SAM" id="MobiDB-lite"/>
    </source>
</evidence>
<dbReference type="Pfam" id="PF00447">
    <property type="entry name" value="HSF_DNA-bind"/>
    <property type="match status" value="1"/>
</dbReference>
<dbReference type="InterPro" id="IPR036390">
    <property type="entry name" value="WH_DNA-bd_sf"/>
</dbReference>
<dbReference type="GO" id="GO:0005634">
    <property type="term" value="C:nucleus"/>
    <property type="evidence" value="ECO:0007669"/>
    <property type="project" value="UniProtKB-SubCell"/>
</dbReference>
<accession>A0A7S2K903</accession>
<dbReference type="GO" id="GO:0043565">
    <property type="term" value="F:sequence-specific DNA binding"/>
    <property type="evidence" value="ECO:0007669"/>
    <property type="project" value="InterPro"/>
</dbReference>
<evidence type="ECO:0000256" key="4">
    <source>
        <dbReference type="RuleBase" id="RU004020"/>
    </source>
</evidence>
<evidence type="ECO:0000256" key="2">
    <source>
        <dbReference type="ARBA" id="ARBA00023125"/>
    </source>
</evidence>
<dbReference type="InterPro" id="IPR000232">
    <property type="entry name" value="HSF_DNA-bd"/>
</dbReference>
<name>A0A7S2K903_9STRA</name>
<proteinExistence type="inferred from homology"/>
<feature type="domain" description="HSF-type DNA-binding" evidence="6">
    <location>
        <begin position="158"/>
        <end position="253"/>
    </location>
</feature>
<comment type="subcellular location">
    <subcellularLocation>
        <location evidence="1">Nucleus</location>
    </subcellularLocation>
</comment>
<dbReference type="GO" id="GO:0003700">
    <property type="term" value="F:DNA-binding transcription factor activity"/>
    <property type="evidence" value="ECO:0007669"/>
    <property type="project" value="InterPro"/>
</dbReference>
<dbReference type="PANTHER" id="PTHR10015">
    <property type="entry name" value="HEAT SHOCK TRANSCRIPTION FACTOR"/>
    <property type="match status" value="1"/>
</dbReference>
<dbReference type="SUPFAM" id="SSF46785">
    <property type="entry name" value="Winged helix' DNA-binding domain"/>
    <property type="match status" value="1"/>
</dbReference>
<feature type="region of interest" description="Disordered" evidence="5">
    <location>
        <begin position="1"/>
        <end position="49"/>
    </location>
</feature>
<dbReference type="PANTHER" id="PTHR10015:SF206">
    <property type="entry name" value="HSF-TYPE DNA-BINDING DOMAIN-CONTAINING PROTEIN"/>
    <property type="match status" value="1"/>
</dbReference>